<proteinExistence type="predicted"/>
<name>A0A371H1K2_MUCPR</name>
<organism evidence="1 2">
    <name type="scientific">Mucuna pruriens</name>
    <name type="common">Velvet bean</name>
    <name type="synonym">Dolichos pruriens</name>
    <dbReference type="NCBI Taxonomy" id="157652"/>
    <lineage>
        <taxon>Eukaryota</taxon>
        <taxon>Viridiplantae</taxon>
        <taxon>Streptophyta</taxon>
        <taxon>Embryophyta</taxon>
        <taxon>Tracheophyta</taxon>
        <taxon>Spermatophyta</taxon>
        <taxon>Magnoliopsida</taxon>
        <taxon>eudicotyledons</taxon>
        <taxon>Gunneridae</taxon>
        <taxon>Pentapetalae</taxon>
        <taxon>rosids</taxon>
        <taxon>fabids</taxon>
        <taxon>Fabales</taxon>
        <taxon>Fabaceae</taxon>
        <taxon>Papilionoideae</taxon>
        <taxon>50 kb inversion clade</taxon>
        <taxon>NPAAA clade</taxon>
        <taxon>indigoferoid/millettioid clade</taxon>
        <taxon>Phaseoleae</taxon>
        <taxon>Mucuna</taxon>
    </lineage>
</organism>
<sequence>MFCITCHPQIDGQTEVKNWLLHIEFAYNKADNETTSNSPFELVYGCNALSPLDLIPMHIPSKTKH</sequence>
<comment type="caution">
    <text evidence="1">The sequence shown here is derived from an EMBL/GenBank/DDBJ whole genome shotgun (WGS) entry which is preliminary data.</text>
</comment>
<dbReference type="AlphaFoldDB" id="A0A371H1K2"/>
<evidence type="ECO:0000313" key="1">
    <source>
        <dbReference type="EMBL" id="RDX96677.1"/>
    </source>
</evidence>
<feature type="non-terminal residue" evidence="1">
    <location>
        <position position="1"/>
    </location>
</feature>
<gene>
    <name evidence="1" type="ORF">CR513_20652</name>
</gene>
<accession>A0A371H1K2</accession>
<keyword evidence="2" id="KW-1185">Reference proteome</keyword>
<dbReference type="GO" id="GO:0003676">
    <property type="term" value="F:nucleic acid binding"/>
    <property type="evidence" value="ECO:0007669"/>
    <property type="project" value="InterPro"/>
</dbReference>
<evidence type="ECO:0000313" key="2">
    <source>
        <dbReference type="Proteomes" id="UP000257109"/>
    </source>
</evidence>
<dbReference type="EMBL" id="QJKJ01003836">
    <property type="protein sequence ID" value="RDX96677.1"/>
    <property type="molecule type" value="Genomic_DNA"/>
</dbReference>
<dbReference type="InterPro" id="IPR036397">
    <property type="entry name" value="RNaseH_sf"/>
</dbReference>
<reference evidence="1" key="1">
    <citation type="submission" date="2018-05" db="EMBL/GenBank/DDBJ databases">
        <title>Draft genome of Mucuna pruriens seed.</title>
        <authorList>
            <person name="Nnadi N.E."/>
            <person name="Vos R."/>
            <person name="Hasami M.H."/>
            <person name="Devisetty U.K."/>
            <person name="Aguiy J.C."/>
        </authorList>
    </citation>
    <scope>NUCLEOTIDE SEQUENCE [LARGE SCALE GENOMIC DNA]</scope>
    <source>
        <strain evidence="1">JCA_2017</strain>
    </source>
</reference>
<dbReference type="OrthoDB" id="1935586at2759"/>
<dbReference type="Gene3D" id="3.30.420.10">
    <property type="entry name" value="Ribonuclease H-like superfamily/Ribonuclease H"/>
    <property type="match status" value="1"/>
</dbReference>
<dbReference type="Proteomes" id="UP000257109">
    <property type="component" value="Unassembled WGS sequence"/>
</dbReference>
<protein>
    <submittedName>
        <fullName evidence="1">Uncharacterized protein</fullName>
    </submittedName>
</protein>